<feature type="region of interest" description="Disordered" evidence="1">
    <location>
        <begin position="308"/>
        <end position="424"/>
    </location>
</feature>
<feature type="region of interest" description="Disordered" evidence="1">
    <location>
        <begin position="488"/>
        <end position="513"/>
    </location>
</feature>
<feature type="compositionally biased region" description="Polar residues" evidence="1">
    <location>
        <begin position="534"/>
        <end position="545"/>
    </location>
</feature>
<protein>
    <recommendedName>
        <fullName evidence="2">CRIB domain-containing protein</fullName>
    </recommendedName>
</protein>
<feature type="region of interest" description="Disordered" evidence="1">
    <location>
        <begin position="235"/>
        <end position="292"/>
    </location>
</feature>
<proteinExistence type="predicted"/>
<feature type="compositionally biased region" description="Basic and acidic residues" evidence="1">
    <location>
        <begin position="488"/>
        <end position="497"/>
    </location>
</feature>
<accession>A0A1J7JKD1</accession>
<dbReference type="EMBL" id="KV875094">
    <property type="protein sequence ID" value="OIW33833.1"/>
    <property type="molecule type" value="Genomic_DNA"/>
</dbReference>
<feature type="compositionally biased region" description="Low complexity" evidence="1">
    <location>
        <begin position="133"/>
        <end position="144"/>
    </location>
</feature>
<feature type="compositionally biased region" description="Low complexity" evidence="1">
    <location>
        <begin position="328"/>
        <end position="342"/>
    </location>
</feature>
<organism evidence="3 4">
    <name type="scientific">Coniochaeta ligniaria NRRL 30616</name>
    <dbReference type="NCBI Taxonomy" id="1408157"/>
    <lineage>
        <taxon>Eukaryota</taxon>
        <taxon>Fungi</taxon>
        <taxon>Dikarya</taxon>
        <taxon>Ascomycota</taxon>
        <taxon>Pezizomycotina</taxon>
        <taxon>Sordariomycetes</taxon>
        <taxon>Sordariomycetidae</taxon>
        <taxon>Coniochaetales</taxon>
        <taxon>Coniochaetaceae</taxon>
        <taxon>Coniochaeta</taxon>
    </lineage>
</organism>
<gene>
    <name evidence="3" type="ORF">CONLIGDRAFT_570608</name>
</gene>
<keyword evidence="4" id="KW-1185">Reference proteome</keyword>
<sequence>MNGTWAFSSLPVYDYRPGPTGDRKTKRTKAPKKSNSSDGPVPSRELPSFPPARPLPSSNILTHDMPSDFLGPAVDGPPSPESIRALNKQMRRTSVLDKHQSHQTSSSGSSSLRSLASGNRPSWEHGFEGITLSRKSSGRSTASSMPTRERPDSVQIFGKTIFNRRGKLRRETSAQSSSASSLYSAENLNEAMPAPTSVPAREFGSKIFGRRKTLKSEAADAAAVERKYQISGPYNFQHVTHTNNDYASDPQRPSRSRMGSLRAPPPRPPRSPIEPDHAGNPPVPPPRISSRISMRYDGFDPLASTELERPLTSGGFRHPRPFGLPDDATSPPATSPRAAIPADDANWPLPCPASPIYESPLAGVPEEDENAPVGRPSRGSMASNSSSLRASQSVPLLKQLSLSQSPKSPTFRRPPSAASDTLGRLDLLAAQRALKAALMEGNGADEVERESWEEDIDYCYEHEAEADCDFAWDRPSLDISRECDTVTPVEGDRRQNPRVDVSPAMLTPGQWDTPALSPCSQASTTTAQEAITPTATAVPKTSNFSLPKRDGTQSQRYLHVRKSSDASSFKESHGFTLSPSLLIPADYREQMQAHETEKLSPHNLFHEVRYEEPTLTMDKSALFIYPRTSASTTGSNETDRSQYSERHISTTSASTDFTRLTMSTTSLDIENYIPKPDIDVLPLPVPLEPEAPLVHARAKSHGNIMPSLPESEEAMDEPGPLRRDLSASDPNLVRLANKSPTKRKDPLLTRRRARTTSLSTPPPPGQYALFPSVQISGNRI</sequence>
<evidence type="ECO:0000259" key="2">
    <source>
        <dbReference type="PROSITE" id="PS50108"/>
    </source>
</evidence>
<feature type="compositionally biased region" description="Basic and acidic residues" evidence="1">
    <location>
        <begin position="637"/>
        <end position="648"/>
    </location>
</feature>
<dbReference type="Proteomes" id="UP000182658">
    <property type="component" value="Unassembled WGS sequence"/>
</dbReference>
<feature type="compositionally biased region" description="Pro residues" evidence="1">
    <location>
        <begin position="263"/>
        <end position="272"/>
    </location>
</feature>
<evidence type="ECO:0000313" key="4">
    <source>
        <dbReference type="Proteomes" id="UP000182658"/>
    </source>
</evidence>
<dbReference type="AlphaFoldDB" id="A0A1J7JKD1"/>
<dbReference type="InParanoid" id="A0A1J7JKD1"/>
<feature type="compositionally biased region" description="Polar residues" evidence="1">
    <location>
        <begin position="235"/>
        <end position="246"/>
    </location>
</feature>
<reference evidence="3 4" key="1">
    <citation type="submission" date="2016-10" db="EMBL/GenBank/DDBJ databases">
        <title>Draft genome sequence of Coniochaeta ligniaria NRRL30616, a lignocellulolytic fungus for bioabatement of inhibitors in plant biomass hydrolysates.</title>
        <authorList>
            <consortium name="DOE Joint Genome Institute"/>
            <person name="Jimenez D.J."/>
            <person name="Hector R.E."/>
            <person name="Riley R."/>
            <person name="Sun H."/>
            <person name="Grigoriev I.V."/>
            <person name="Van Elsas J.D."/>
            <person name="Nichols N.N."/>
        </authorList>
    </citation>
    <scope>NUCLEOTIDE SEQUENCE [LARGE SCALE GENOMIC DNA]</scope>
    <source>
        <strain evidence="3 4">NRRL 30616</strain>
    </source>
</reference>
<feature type="region of interest" description="Disordered" evidence="1">
    <location>
        <begin position="534"/>
        <end position="554"/>
    </location>
</feature>
<feature type="compositionally biased region" description="Low complexity" evidence="1">
    <location>
        <begin position="377"/>
        <end position="409"/>
    </location>
</feature>
<dbReference type="STRING" id="1408157.A0A1J7JKD1"/>
<feature type="region of interest" description="Disordered" evidence="1">
    <location>
        <begin position="702"/>
        <end position="766"/>
    </location>
</feature>
<evidence type="ECO:0000256" key="1">
    <source>
        <dbReference type="SAM" id="MobiDB-lite"/>
    </source>
</evidence>
<dbReference type="OrthoDB" id="5237293at2759"/>
<feature type="region of interest" description="Disordered" evidence="1">
    <location>
        <begin position="1"/>
        <end position="160"/>
    </location>
</feature>
<dbReference type="InterPro" id="IPR000095">
    <property type="entry name" value="CRIB_dom"/>
</dbReference>
<feature type="compositionally biased region" description="Low complexity" evidence="1">
    <location>
        <begin position="102"/>
        <end position="118"/>
    </location>
</feature>
<name>A0A1J7JKD1_9PEZI</name>
<feature type="region of interest" description="Disordered" evidence="1">
    <location>
        <begin position="630"/>
        <end position="650"/>
    </location>
</feature>
<feature type="domain" description="CRIB" evidence="2">
    <location>
        <begin position="230"/>
        <end position="243"/>
    </location>
</feature>
<evidence type="ECO:0000313" key="3">
    <source>
        <dbReference type="EMBL" id="OIW33833.1"/>
    </source>
</evidence>
<dbReference type="PROSITE" id="PS50108">
    <property type="entry name" value="CRIB"/>
    <property type="match status" value="1"/>
</dbReference>